<dbReference type="Proteomes" id="UP001152320">
    <property type="component" value="Chromosome 11"/>
</dbReference>
<comment type="caution">
    <text evidence="2">The sequence shown here is derived from an EMBL/GenBank/DDBJ whole genome shotgun (WGS) entry which is preliminary data.</text>
</comment>
<gene>
    <name evidence="2" type="ORF">HOLleu_24092</name>
</gene>
<keyword evidence="3" id="KW-1185">Reference proteome</keyword>
<feature type="transmembrane region" description="Helical" evidence="1">
    <location>
        <begin position="20"/>
        <end position="42"/>
    </location>
</feature>
<organism evidence="2 3">
    <name type="scientific">Holothuria leucospilota</name>
    <name type="common">Black long sea cucumber</name>
    <name type="synonym">Mertensiothuria leucospilota</name>
    <dbReference type="NCBI Taxonomy" id="206669"/>
    <lineage>
        <taxon>Eukaryota</taxon>
        <taxon>Metazoa</taxon>
        <taxon>Echinodermata</taxon>
        <taxon>Eleutherozoa</taxon>
        <taxon>Echinozoa</taxon>
        <taxon>Holothuroidea</taxon>
        <taxon>Aspidochirotacea</taxon>
        <taxon>Aspidochirotida</taxon>
        <taxon>Holothuriidae</taxon>
        <taxon>Holothuria</taxon>
    </lineage>
</organism>
<proteinExistence type="predicted"/>
<name>A0A9Q1BVR8_HOLLE</name>
<evidence type="ECO:0000256" key="1">
    <source>
        <dbReference type="SAM" id="Phobius"/>
    </source>
</evidence>
<sequence>MSFALNSPFLMIRPFTLYTTSSVSVMSLAATLWLISACFLELQISPRVRATRNTYHAHVKNLVATLMSVWLHALKKKRVLVLTAST</sequence>
<reference evidence="2" key="1">
    <citation type="submission" date="2021-10" db="EMBL/GenBank/DDBJ databases">
        <title>Tropical sea cucumber genome reveals ecological adaptation and Cuvierian tubules defense mechanism.</title>
        <authorList>
            <person name="Chen T."/>
        </authorList>
    </citation>
    <scope>NUCLEOTIDE SEQUENCE</scope>
    <source>
        <strain evidence="2">Nanhai2018</strain>
        <tissue evidence="2">Muscle</tissue>
    </source>
</reference>
<dbReference type="EMBL" id="JAIZAY010000011">
    <property type="protein sequence ID" value="KAJ8033746.1"/>
    <property type="molecule type" value="Genomic_DNA"/>
</dbReference>
<keyword evidence="1" id="KW-0472">Membrane</keyword>
<evidence type="ECO:0000313" key="3">
    <source>
        <dbReference type="Proteomes" id="UP001152320"/>
    </source>
</evidence>
<evidence type="ECO:0000313" key="2">
    <source>
        <dbReference type="EMBL" id="KAJ8033746.1"/>
    </source>
</evidence>
<dbReference type="AlphaFoldDB" id="A0A9Q1BVR8"/>
<keyword evidence="1" id="KW-1133">Transmembrane helix</keyword>
<keyword evidence="1" id="KW-0812">Transmembrane</keyword>
<accession>A0A9Q1BVR8</accession>
<protein>
    <submittedName>
        <fullName evidence="2">Uncharacterized protein</fullName>
    </submittedName>
</protein>